<evidence type="ECO:0000313" key="3">
    <source>
        <dbReference type="Proteomes" id="UP001169006"/>
    </source>
</evidence>
<keyword evidence="1" id="KW-0812">Transmembrane</keyword>
<name>A0ABT8SZV3_9HYPH</name>
<sequence>MASPAESAEITFQTKIYFIAGEILMKAWQIFRHALRQLTGNLKDAVFISAIPFGSAAVFAAFMVGNLFLRTQSKMSRHIDSGQVTPDIGKILLVSLALTVMFLWVAVAWHRFVLRSEQPGLIPRFHGGRMAAYFGKGLLLGLLLAIPAVILMVIVGVIVGSLPPATAPYAMLLVVPAYIVLSAFALRLATILPGTALGVPTSLVTVMTETGGNNLTYLGLAGILWILSVIIGFVTQLLAMVSQVLALVWEIPTQWFLTMLSLSILTTLYGYYIEKRELH</sequence>
<dbReference type="Proteomes" id="UP001169006">
    <property type="component" value="Unassembled WGS sequence"/>
</dbReference>
<feature type="transmembrane region" description="Helical" evidence="1">
    <location>
        <begin position="171"/>
        <end position="195"/>
    </location>
</feature>
<dbReference type="RefSeq" id="WP_302078109.1">
    <property type="nucleotide sequence ID" value="NZ_JAUKWQ010000005.1"/>
</dbReference>
<feature type="transmembrane region" description="Helical" evidence="1">
    <location>
        <begin position="133"/>
        <end position="159"/>
    </location>
</feature>
<reference evidence="2" key="2">
    <citation type="submission" date="2023-07" db="EMBL/GenBank/DDBJ databases">
        <authorList>
            <person name="Sun H."/>
        </authorList>
    </citation>
    <scope>NUCLEOTIDE SEQUENCE</scope>
    <source>
        <strain evidence="2">05753</strain>
    </source>
</reference>
<keyword evidence="3" id="KW-1185">Reference proteome</keyword>
<feature type="transmembrane region" description="Helical" evidence="1">
    <location>
        <begin position="45"/>
        <end position="69"/>
    </location>
</feature>
<evidence type="ECO:0008006" key="4">
    <source>
        <dbReference type="Google" id="ProtNLM"/>
    </source>
</evidence>
<reference evidence="2" key="1">
    <citation type="journal article" date="2015" name="Int. J. Syst. Evol. Microbiol.">
        <title>Rhizobium oryzicola sp. nov., potential plant-growth-promoting endophytic bacteria isolated from rice roots.</title>
        <authorList>
            <person name="Zhang X.X."/>
            <person name="Gao J.S."/>
            <person name="Cao Y.H."/>
            <person name="Sheirdil R.A."/>
            <person name="Wang X.C."/>
            <person name="Zhang L."/>
        </authorList>
    </citation>
    <scope>NUCLEOTIDE SEQUENCE</scope>
    <source>
        <strain evidence="2">05753</strain>
    </source>
</reference>
<gene>
    <name evidence="2" type="ORF">Q2T52_17610</name>
</gene>
<evidence type="ECO:0000313" key="2">
    <source>
        <dbReference type="EMBL" id="MDO1583902.1"/>
    </source>
</evidence>
<evidence type="ECO:0000256" key="1">
    <source>
        <dbReference type="SAM" id="Phobius"/>
    </source>
</evidence>
<protein>
    <recommendedName>
        <fullName evidence="4">ABC transporter permease</fullName>
    </recommendedName>
</protein>
<accession>A0ABT8SZV3</accession>
<feature type="transmembrane region" description="Helical" evidence="1">
    <location>
        <begin position="215"/>
        <end position="248"/>
    </location>
</feature>
<feature type="transmembrane region" description="Helical" evidence="1">
    <location>
        <begin position="90"/>
        <end position="113"/>
    </location>
</feature>
<comment type="caution">
    <text evidence="2">The sequence shown here is derived from an EMBL/GenBank/DDBJ whole genome shotgun (WGS) entry which is preliminary data.</text>
</comment>
<organism evidence="2 3">
    <name type="scientific">Rhizobium oryzicola</name>
    <dbReference type="NCBI Taxonomy" id="1232668"/>
    <lineage>
        <taxon>Bacteria</taxon>
        <taxon>Pseudomonadati</taxon>
        <taxon>Pseudomonadota</taxon>
        <taxon>Alphaproteobacteria</taxon>
        <taxon>Hyphomicrobiales</taxon>
        <taxon>Rhizobiaceae</taxon>
        <taxon>Rhizobium/Agrobacterium group</taxon>
        <taxon>Rhizobium</taxon>
    </lineage>
</organism>
<keyword evidence="1" id="KW-0472">Membrane</keyword>
<dbReference type="EMBL" id="JAUKWQ010000005">
    <property type="protein sequence ID" value="MDO1583902.1"/>
    <property type="molecule type" value="Genomic_DNA"/>
</dbReference>
<proteinExistence type="predicted"/>
<feature type="transmembrane region" description="Helical" evidence="1">
    <location>
        <begin position="255"/>
        <end position="273"/>
    </location>
</feature>
<keyword evidence="1" id="KW-1133">Transmembrane helix</keyword>